<dbReference type="SUPFAM" id="SSF69118">
    <property type="entry name" value="AhpD-like"/>
    <property type="match status" value="1"/>
</dbReference>
<sequence>MTAATAARTLVRTALRGSLAQIRHVRAVPQGAAEGTVATVYAASEREFGLLAPPLALHSPAPESLAACWLMLRETLLADGRVSRAAKEAVATGVSRDNSCPYCVDVHRAQVRTLPPDDAAGRLSAWARRGGPRPFPDEDAPEVVGVAVTFHYLNRMVNLFLRDSPVPPLAPAALRGGMLRAVSRVTRPPAPGAPAPGDSLGLLPAAPLPPDLAWAAGRPAVAGAFARAAAAADAAGDRSVPEPVRRLVHDALADAAAGPPDRPGPLRAEAAADGLPPTLRPAGRLALLTALASYRAGPDAVAAFRARRPGDRPLIELTSWAAFTAARRAGARLALR</sequence>
<dbReference type="EMBL" id="JAFMOF010000001">
    <property type="protein sequence ID" value="MBO0652596.1"/>
    <property type="molecule type" value="Genomic_DNA"/>
</dbReference>
<evidence type="ECO:0000313" key="2">
    <source>
        <dbReference type="EMBL" id="MBO0652596.1"/>
    </source>
</evidence>
<dbReference type="AlphaFoldDB" id="A0A939FKW1"/>
<feature type="region of interest" description="Disordered" evidence="1">
    <location>
        <begin position="255"/>
        <end position="275"/>
    </location>
</feature>
<gene>
    <name evidence="2" type="ORF">J1792_07320</name>
</gene>
<keyword evidence="3" id="KW-1185">Reference proteome</keyword>
<evidence type="ECO:0000256" key="1">
    <source>
        <dbReference type="SAM" id="MobiDB-lite"/>
    </source>
</evidence>
<accession>A0A939FKW1</accession>
<dbReference type="Gene3D" id="1.20.1290.10">
    <property type="entry name" value="AhpD-like"/>
    <property type="match status" value="1"/>
</dbReference>
<organism evidence="2 3">
    <name type="scientific">Streptomyces triculaminicus</name>
    <dbReference type="NCBI Taxonomy" id="2816232"/>
    <lineage>
        <taxon>Bacteria</taxon>
        <taxon>Bacillati</taxon>
        <taxon>Actinomycetota</taxon>
        <taxon>Actinomycetes</taxon>
        <taxon>Kitasatosporales</taxon>
        <taxon>Streptomycetaceae</taxon>
        <taxon>Streptomyces</taxon>
    </lineage>
</organism>
<comment type="caution">
    <text evidence="2">The sequence shown here is derived from an EMBL/GenBank/DDBJ whole genome shotgun (WGS) entry which is preliminary data.</text>
</comment>
<proteinExistence type="predicted"/>
<evidence type="ECO:0000313" key="3">
    <source>
        <dbReference type="Proteomes" id="UP000664781"/>
    </source>
</evidence>
<dbReference type="Proteomes" id="UP000664781">
    <property type="component" value="Unassembled WGS sequence"/>
</dbReference>
<reference evidence="2" key="1">
    <citation type="submission" date="2021-03" db="EMBL/GenBank/DDBJ databases">
        <title>Streptomyces strains.</title>
        <authorList>
            <person name="Lund M.B."/>
            <person name="Toerring T."/>
        </authorList>
    </citation>
    <scope>NUCLEOTIDE SEQUENCE</scope>
    <source>
        <strain evidence="2">JCM 4242</strain>
    </source>
</reference>
<dbReference type="RefSeq" id="WP_207246857.1">
    <property type="nucleotide sequence ID" value="NZ_JAFMOF010000001.1"/>
</dbReference>
<dbReference type="InterPro" id="IPR029032">
    <property type="entry name" value="AhpD-like"/>
</dbReference>
<protein>
    <submittedName>
        <fullName evidence="2">Carboxymuconolactone decarboxylase family protein</fullName>
    </submittedName>
</protein>
<name>A0A939FKW1_9ACTN</name>